<comment type="subcellular location">
    <subcellularLocation>
        <location evidence="1">Endoplasmic reticulum lumen</location>
    </subcellularLocation>
</comment>
<dbReference type="RefSeq" id="XP_004177770.1">
    <property type="nucleotide sequence ID" value="XM_004177722.1"/>
</dbReference>
<dbReference type="STRING" id="1071380.I2GVU9"/>
<evidence type="ECO:0000313" key="10">
    <source>
        <dbReference type="Proteomes" id="UP000002866"/>
    </source>
</evidence>
<organism evidence="9 10">
    <name type="scientific">Henningerozyma blattae (strain ATCC 34711 / CBS 6284 / DSM 70876 / NBRC 10599 / NRRL Y-10934 / UCD 77-7)</name>
    <name type="common">Yeast</name>
    <name type="synonym">Tetrapisispora blattae</name>
    <dbReference type="NCBI Taxonomy" id="1071380"/>
    <lineage>
        <taxon>Eukaryota</taxon>
        <taxon>Fungi</taxon>
        <taxon>Dikarya</taxon>
        <taxon>Ascomycota</taxon>
        <taxon>Saccharomycotina</taxon>
        <taxon>Saccharomycetes</taxon>
        <taxon>Saccharomycetales</taxon>
        <taxon>Saccharomycetaceae</taxon>
        <taxon>Henningerozyma</taxon>
    </lineage>
</organism>
<dbReference type="KEGG" id="tbl:TBLA_0A04570"/>
<dbReference type="GeneID" id="14493181"/>
<dbReference type="EMBL" id="HE806316">
    <property type="protein sequence ID" value="CCH58251.1"/>
    <property type="molecule type" value="Genomic_DNA"/>
</dbReference>
<evidence type="ECO:0000256" key="6">
    <source>
        <dbReference type="SAM" id="SignalP"/>
    </source>
</evidence>
<dbReference type="GO" id="GO:0070880">
    <property type="term" value="P:fungal-type cell wall beta-glucan biosynthetic process"/>
    <property type="evidence" value="ECO:0007669"/>
    <property type="project" value="EnsemblFungi"/>
</dbReference>
<dbReference type="GO" id="GO:0036503">
    <property type="term" value="P:ERAD pathway"/>
    <property type="evidence" value="ECO:0007669"/>
    <property type="project" value="TreeGrafter"/>
</dbReference>
<dbReference type="InterPro" id="IPR009448">
    <property type="entry name" value="UDP-g_GGtrans"/>
</dbReference>
<evidence type="ECO:0000259" key="8">
    <source>
        <dbReference type="Pfam" id="PF18404"/>
    </source>
</evidence>
<dbReference type="HOGENOM" id="CLU_002668_1_0_1"/>
<dbReference type="Pfam" id="PF18402">
    <property type="entry name" value="Thioredoxin_14"/>
    <property type="match status" value="1"/>
</dbReference>
<dbReference type="Proteomes" id="UP000002866">
    <property type="component" value="Chromosome 1"/>
</dbReference>
<evidence type="ECO:0000256" key="3">
    <source>
        <dbReference type="ARBA" id="ARBA00022824"/>
    </source>
</evidence>
<evidence type="ECO:0000313" key="9">
    <source>
        <dbReference type="EMBL" id="CCH58251.1"/>
    </source>
</evidence>
<dbReference type="eggNOG" id="KOG1879">
    <property type="taxonomic scope" value="Eukaryota"/>
</dbReference>
<evidence type="ECO:0000259" key="7">
    <source>
        <dbReference type="Pfam" id="PF18402"/>
    </source>
</evidence>
<keyword evidence="4" id="KW-0325">Glycoprotein</keyword>
<dbReference type="InterPro" id="IPR040497">
    <property type="entry name" value="Glyco_transf_24"/>
</dbReference>
<name>I2GVU9_HENB6</name>
<feature type="compositionally biased region" description="Acidic residues" evidence="5">
    <location>
        <begin position="1325"/>
        <end position="1336"/>
    </location>
</feature>
<feature type="signal peptide" evidence="6">
    <location>
        <begin position="1"/>
        <end position="22"/>
    </location>
</feature>
<feature type="domain" description="Glucosyltransferase 24 catalytic" evidence="8">
    <location>
        <begin position="1067"/>
        <end position="1285"/>
    </location>
</feature>
<gene>
    <name evidence="9" type="primary">TBLA0A04570</name>
    <name evidence="9" type="ORF">TBLA_0A04570</name>
</gene>
<dbReference type="GO" id="GO:0005788">
    <property type="term" value="C:endoplasmic reticulum lumen"/>
    <property type="evidence" value="ECO:0007669"/>
    <property type="project" value="UniProtKB-SubCell"/>
</dbReference>
<dbReference type="InParanoid" id="I2GVU9"/>
<keyword evidence="3" id="KW-0256">Endoplasmic reticulum</keyword>
<dbReference type="Pfam" id="PF18404">
    <property type="entry name" value="Glyco_transf_24"/>
    <property type="match status" value="1"/>
</dbReference>
<proteinExistence type="predicted"/>
<feature type="region of interest" description="Disordered" evidence="5">
    <location>
        <begin position="1320"/>
        <end position="1347"/>
    </location>
</feature>
<dbReference type="FunCoup" id="I2GVU9">
    <property type="interactions" value="520"/>
</dbReference>
<dbReference type="OrthoDB" id="27683at2759"/>
<keyword evidence="2 6" id="KW-0732">Signal</keyword>
<reference evidence="9 10" key="1">
    <citation type="journal article" date="2011" name="Proc. Natl. Acad. Sci. U.S.A.">
        <title>Evolutionary erosion of yeast sex chromosomes by mating-type switching accidents.</title>
        <authorList>
            <person name="Gordon J.L."/>
            <person name="Armisen D."/>
            <person name="Proux-Wera E."/>
            <person name="Oheigeartaigh S.S."/>
            <person name="Byrne K.P."/>
            <person name="Wolfe K.H."/>
        </authorList>
    </citation>
    <scope>NUCLEOTIDE SEQUENCE [LARGE SCALE GENOMIC DNA]</scope>
    <source>
        <strain evidence="10">ATCC 34711 / CBS 6284 / DSM 70876 / NBRC 10599 / NRRL Y-10934 / UCD 77-7</strain>
    </source>
</reference>
<evidence type="ECO:0000256" key="5">
    <source>
        <dbReference type="SAM" id="MobiDB-lite"/>
    </source>
</evidence>
<dbReference type="InterPro" id="IPR040692">
    <property type="entry name" value="UGGT_TRXL_3"/>
</dbReference>
<feature type="chain" id="PRO_5003659927" evidence="6">
    <location>
        <begin position="23"/>
        <end position="1347"/>
    </location>
</feature>
<dbReference type="GO" id="GO:0018279">
    <property type="term" value="P:protein N-linked glycosylation via asparagine"/>
    <property type="evidence" value="ECO:0007669"/>
    <property type="project" value="TreeGrafter"/>
</dbReference>
<sequence length="1347" mass="156068">MLFSISFLLVFWLKITVLAAAAQTPESFKIWSILCYLIGDTDPKLLTSLFPIVTQLEESSLNENNGDLNLVDYISYVLEMDFDRAELSSLLPIFAKYYPLGLSISQHNISSKTYFELNGQKYNNPDDVFYLKSSDLKKQKQLDDLDDAFYKYPIIGEKLEAPIVKLYGCPIDNSNFEDFNRNLYSEASTTGKFRYIWIPTCIPEGNFSPDTFFMSATPIKVTDKKFSRLEWNNEEINIPDDLKEASYTVFNPTPEDLKDLDIKVASLITDRFQKRKNIKDIIMYTKELVNNFILLGERLLKLNINEKILAANEEWKSLGVDYNLLGLYINGQNIKLTSLNEYTLLNGIVAEYKRMIFLKNSLLNYGKNLKDDLVKKLLNNFSQLSLSNIQESQPIKIDLHKIPGFSESIIYFNDIEIDAQYNELSSDIGVFFDKTKYGEIPELRQNWNEVVFAINFNRLEDDITKEALLGMLRAIEVTLQGYPQRIGLLPICDDEKILSKIYKLKNRNLENLTKFLEGLLEGKKPKSLTTDIDIPNVKAITEDLQIRDNYIIVNGEIYPFLANTWRYLITRVTKKDIDAIRRGLKKYHNMNDKNINVRGILHLASTDTRHFKYTPDYFVDADYTPINNFALSSITDRVLEYINNDNYNTLHTISLVGDIDEEDFIRNINNALSIGFDGVRIRIIHTGSISSRNWKLLKSSKKSDLVNILTDLKGATNKSKTKDELQRNIFKDWLLEINADRLLSSSFITLNGRFIHLNKNEIISSIQFKSLVMREARRTLDCIKALDTIIPDYSEQRVDADFIESITSILSKLFYQGTDYFHNGIEFTAETQLSRVDFSGLLSKKIITNLNDKSKSDELIDLLLVLDPLEERTQKILSLVNEISSLPFVNIQLLILPTKELTINPINRFYGNNMKSIVNEKQSFFDIEYDIPSMVILNEENNKFEGLEIIVHTFNFEEPIISSNVDGLSGICLELVDSDGNVESQTTTMSTFGYGRFEVHNLLNNYTIRSCDPRYEVDSFSMDCRSDYIPQTHISIASFSPKKVFVKLKETGEEVISNGNTNNNYLNIYTVLKTEEDEELYKEMVIKLMSSLKEDQRLRFWVIKDKFSNNMETFRKTLDVIDKDHSQIELNFIKFNWPYWLRPQRFKNRRLDVSKMIFNDILFKPDVNHVVYMDPQQEPFDPFQLYESEKMKKGPFVITRMRGKGYWNEGYWDKMLKEKKLRFHNIHPGFLINLNTLRETHGSDKLRVHYQRLSGDVVSLNNIDQDLINDIQSEVGISPLRRTLLAPMALDDTKYSHLKSKFESSAKSLNIQETTLETLNPYPDDLLDDDLEDNGSEDNGFFEQDEL</sequence>
<evidence type="ECO:0000256" key="4">
    <source>
        <dbReference type="ARBA" id="ARBA00023180"/>
    </source>
</evidence>
<evidence type="ECO:0000256" key="2">
    <source>
        <dbReference type="ARBA" id="ARBA00022729"/>
    </source>
</evidence>
<dbReference type="GO" id="GO:0003980">
    <property type="term" value="F:UDP-glucose:glycoprotein glucosyltransferase activity"/>
    <property type="evidence" value="ECO:0007669"/>
    <property type="project" value="EnsemblFungi"/>
</dbReference>
<dbReference type="GO" id="GO:0051082">
    <property type="term" value="F:unfolded protein binding"/>
    <property type="evidence" value="ECO:0007669"/>
    <property type="project" value="TreeGrafter"/>
</dbReference>
<accession>I2GVU9</accession>
<feature type="domain" description="UGGT thioredoxin-like" evidence="7">
    <location>
        <begin position="407"/>
        <end position="530"/>
    </location>
</feature>
<keyword evidence="10" id="KW-1185">Reference proteome</keyword>
<evidence type="ECO:0000256" key="1">
    <source>
        <dbReference type="ARBA" id="ARBA00004319"/>
    </source>
</evidence>
<protein>
    <submittedName>
        <fullName evidence="9">Uncharacterized protein</fullName>
    </submittedName>
</protein>
<dbReference type="PANTHER" id="PTHR11226">
    <property type="entry name" value="UDP-GLUCOSE GLYCOPROTEIN:GLUCOSYLTRANSFERASE"/>
    <property type="match status" value="1"/>
</dbReference>
<dbReference type="PANTHER" id="PTHR11226:SF0">
    <property type="entry name" value="UDP-GLUCOSE:GLYCOPROTEIN GLUCOSYLTRANSFERASE"/>
    <property type="match status" value="1"/>
</dbReference>
<dbReference type="OMA" id="FIWRSTC"/>